<dbReference type="Pfam" id="PF09273">
    <property type="entry name" value="Rubis-subs-bind"/>
    <property type="match status" value="1"/>
</dbReference>
<feature type="domain" description="Rubisco LSMT substrate-binding" evidence="5">
    <location>
        <begin position="363"/>
        <end position="447"/>
    </location>
</feature>
<evidence type="ECO:0000259" key="5">
    <source>
        <dbReference type="Pfam" id="PF09273"/>
    </source>
</evidence>
<gene>
    <name evidence="6" type="ORF">D9Q98_002222</name>
</gene>
<keyword evidence="7" id="KW-1185">Reference proteome</keyword>
<dbReference type="OrthoDB" id="514874at2759"/>
<evidence type="ECO:0000256" key="4">
    <source>
        <dbReference type="SAM" id="MobiDB-lite"/>
    </source>
</evidence>
<proteinExistence type="predicted"/>
<dbReference type="PANTHER" id="PTHR13271:SF140">
    <property type="entry name" value="SET DOMAIN-CONTAINING PROTEIN"/>
    <property type="match status" value="1"/>
</dbReference>
<dbReference type="GO" id="GO:0016279">
    <property type="term" value="F:protein-lysine N-methyltransferase activity"/>
    <property type="evidence" value="ECO:0007669"/>
    <property type="project" value="TreeGrafter"/>
</dbReference>
<dbReference type="PANTHER" id="PTHR13271">
    <property type="entry name" value="UNCHARACTERIZED PUTATIVE METHYLTRANSFERASE"/>
    <property type="match status" value="1"/>
</dbReference>
<evidence type="ECO:0000313" key="6">
    <source>
        <dbReference type="EMBL" id="KAI3436165.1"/>
    </source>
</evidence>
<dbReference type="CDD" id="cd10527">
    <property type="entry name" value="SET_LSMT"/>
    <property type="match status" value="1"/>
</dbReference>
<feature type="region of interest" description="Disordered" evidence="4">
    <location>
        <begin position="453"/>
        <end position="490"/>
    </location>
</feature>
<dbReference type="SUPFAM" id="SSF82199">
    <property type="entry name" value="SET domain"/>
    <property type="match status" value="2"/>
</dbReference>
<reference evidence="6" key="2">
    <citation type="submission" date="2020-11" db="EMBL/GenBank/DDBJ databases">
        <authorList>
            <person name="Cecchin M."/>
            <person name="Marcolungo L."/>
            <person name="Rossato M."/>
            <person name="Girolomoni L."/>
            <person name="Cosentino E."/>
            <person name="Cuine S."/>
            <person name="Li-Beisson Y."/>
            <person name="Delledonne M."/>
            <person name="Ballottari M."/>
        </authorList>
    </citation>
    <scope>NUCLEOTIDE SEQUENCE</scope>
    <source>
        <strain evidence="6">211/11P</strain>
        <tissue evidence="6">Whole cell</tissue>
    </source>
</reference>
<dbReference type="InterPro" id="IPR050600">
    <property type="entry name" value="SETD3_SETD6_MTase"/>
</dbReference>
<evidence type="ECO:0000256" key="2">
    <source>
        <dbReference type="ARBA" id="ARBA00022679"/>
    </source>
</evidence>
<keyword evidence="3" id="KW-0949">S-adenosyl-L-methionine</keyword>
<dbReference type="InterPro" id="IPR015353">
    <property type="entry name" value="Rubisco_LSMT_subst-bd"/>
</dbReference>
<dbReference type="InterPro" id="IPR046341">
    <property type="entry name" value="SET_dom_sf"/>
</dbReference>
<evidence type="ECO:0000313" key="7">
    <source>
        <dbReference type="Proteomes" id="UP001055712"/>
    </source>
</evidence>
<dbReference type="EMBL" id="SIDB01000002">
    <property type="protein sequence ID" value="KAI3436165.1"/>
    <property type="molecule type" value="Genomic_DNA"/>
</dbReference>
<feature type="compositionally biased region" description="Low complexity" evidence="4">
    <location>
        <begin position="453"/>
        <end position="473"/>
    </location>
</feature>
<evidence type="ECO:0000256" key="3">
    <source>
        <dbReference type="ARBA" id="ARBA00022691"/>
    </source>
</evidence>
<sequence>MDSPAASPELLAWCSAGGLRCHGVKAAFVAEGWRGVVAVRDIAAGMCVLRVPRRLLMCVESARRDPEMQAALEQADPQHLLSSEQVLAAHLLHEAAKGPASFWHPYIRSLPPSYTTAACLSEAEVAALQAPTAVQAARAAAAAAHEQHCSARALLRSLRLEPKWRSAAAWRWAASTISSRAMHMPADPAGALAPLADFHNFRPPPFPVTPTLSSLVAGASALLTERREPTPAALDPTLAAGAPAAADKGVVSSSSQAAAVQQQAGAAGAGEMDILSGDGHFDEATNEYLIHTHTDIAAGEQVFLCYGRYTNLELLIHYGFVLPSISHDTAVLQPCSLPPAVRQQLGVPDSSTHHTPEQQMAAHLHANGAPCWELLRALRLGCASSAERKSLAYLALKHCPISTVSEQLAFKALRGACEATLAAFPTTITADEQQLAALGALIAELAEQEAAAAGQQGAAEQAPQQAGQQQGEGHVPGPVKESSSGVNGSCTQQQERLRVVLEWRLAQKSILHKGVALCDAVLAALEAAAPTAPDAGRQIAAMHRATPRW</sequence>
<keyword evidence="2" id="KW-0808">Transferase</keyword>
<dbReference type="InterPro" id="IPR036464">
    <property type="entry name" value="Rubisco_LSMT_subst-bd_sf"/>
</dbReference>
<protein>
    <recommendedName>
        <fullName evidence="5">Rubisco LSMT substrate-binding domain-containing protein</fullName>
    </recommendedName>
</protein>
<dbReference type="Proteomes" id="UP001055712">
    <property type="component" value="Unassembled WGS sequence"/>
</dbReference>
<organism evidence="6 7">
    <name type="scientific">Chlorella vulgaris</name>
    <name type="common">Green alga</name>
    <dbReference type="NCBI Taxonomy" id="3077"/>
    <lineage>
        <taxon>Eukaryota</taxon>
        <taxon>Viridiplantae</taxon>
        <taxon>Chlorophyta</taxon>
        <taxon>core chlorophytes</taxon>
        <taxon>Trebouxiophyceae</taxon>
        <taxon>Chlorellales</taxon>
        <taxon>Chlorellaceae</taxon>
        <taxon>Chlorella clade</taxon>
        <taxon>Chlorella</taxon>
    </lineage>
</organism>
<name>A0A9D4TVV0_CHLVU</name>
<dbReference type="AlphaFoldDB" id="A0A9D4TVV0"/>
<dbReference type="Gene3D" id="3.90.1410.10">
    <property type="entry name" value="set domain protein methyltransferase, domain 1"/>
    <property type="match status" value="2"/>
</dbReference>
<reference evidence="6" key="1">
    <citation type="journal article" date="2019" name="Plant J.">
        <title>Chlorella vulgaris genome assembly and annotation reveals the molecular basis for metabolic acclimation to high light conditions.</title>
        <authorList>
            <person name="Cecchin M."/>
            <person name="Marcolungo L."/>
            <person name="Rossato M."/>
            <person name="Girolomoni L."/>
            <person name="Cosentino E."/>
            <person name="Cuine S."/>
            <person name="Li-Beisson Y."/>
            <person name="Delledonne M."/>
            <person name="Ballottari M."/>
        </authorList>
    </citation>
    <scope>NUCLEOTIDE SEQUENCE</scope>
    <source>
        <strain evidence="6">211/11P</strain>
    </source>
</reference>
<comment type="caution">
    <text evidence="6">The sequence shown here is derived from an EMBL/GenBank/DDBJ whole genome shotgun (WGS) entry which is preliminary data.</text>
</comment>
<dbReference type="SUPFAM" id="SSF81822">
    <property type="entry name" value="RuBisCo LSMT C-terminal, substrate-binding domain"/>
    <property type="match status" value="1"/>
</dbReference>
<dbReference type="Gene3D" id="3.90.1420.10">
    <property type="entry name" value="Rubisco LSMT, substrate-binding domain"/>
    <property type="match status" value="1"/>
</dbReference>
<evidence type="ECO:0000256" key="1">
    <source>
        <dbReference type="ARBA" id="ARBA00022603"/>
    </source>
</evidence>
<accession>A0A9D4TVV0</accession>
<dbReference type="GO" id="GO:0032259">
    <property type="term" value="P:methylation"/>
    <property type="evidence" value="ECO:0007669"/>
    <property type="project" value="UniProtKB-KW"/>
</dbReference>
<keyword evidence="1" id="KW-0489">Methyltransferase</keyword>
<feature type="compositionally biased region" description="Polar residues" evidence="4">
    <location>
        <begin position="481"/>
        <end position="490"/>
    </location>
</feature>